<protein>
    <recommendedName>
        <fullName evidence="3">histidine kinase</fullName>
        <ecNumber evidence="3">2.7.13.3</ecNumber>
    </recommendedName>
</protein>
<feature type="domain" description="HAMP" evidence="12">
    <location>
        <begin position="172"/>
        <end position="225"/>
    </location>
</feature>
<dbReference type="SMART" id="SM00304">
    <property type="entry name" value="HAMP"/>
    <property type="match status" value="1"/>
</dbReference>
<comment type="subcellular location">
    <subcellularLocation>
        <location evidence="2">Membrane</location>
    </subcellularLocation>
</comment>
<proteinExistence type="predicted"/>
<evidence type="ECO:0000256" key="1">
    <source>
        <dbReference type="ARBA" id="ARBA00000085"/>
    </source>
</evidence>
<dbReference type="PROSITE" id="PS50885">
    <property type="entry name" value="HAMP"/>
    <property type="match status" value="1"/>
</dbReference>
<dbReference type="CDD" id="cd00082">
    <property type="entry name" value="HisKA"/>
    <property type="match status" value="1"/>
</dbReference>
<dbReference type="GO" id="GO:0000155">
    <property type="term" value="F:phosphorelay sensor kinase activity"/>
    <property type="evidence" value="ECO:0007669"/>
    <property type="project" value="InterPro"/>
</dbReference>
<dbReference type="Pfam" id="PF02518">
    <property type="entry name" value="HATPase_c"/>
    <property type="match status" value="1"/>
</dbReference>
<evidence type="ECO:0000256" key="2">
    <source>
        <dbReference type="ARBA" id="ARBA00004370"/>
    </source>
</evidence>
<evidence type="ECO:0000256" key="3">
    <source>
        <dbReference type="ARBA" id="ARBA00012438"/>
    </source>
</evidence>
<keyword evidence="4" id="KW-0597">Phosphoprotein</keyword>
<dbReference type="InterPro" id="IPR036890">
    <property type="entry name" value="HATPase_C_sf"/>
</dbReference>
<evidence type="ECO:0000259" key="12">
    <source>
        <dbReference type="PROSITE" id="PS50885"/>
    </source>
</evidence>
<gene>
    <name evidence="13" type="ORF">SG35_015325</name>
</gene>
<dbReference type="KEGG" id="tact:SG35_015325"/>
<dbReference type="Gene3D" id="6.10.340.10">
    <property type="match status" value="1"/>
</dbReference>
<dbReference type="EMBL" id="CP059735">
    <property type="protein sequence ID" value="WDD96748.1"/>
    <property type="molecule type" value="Genomic_DNA"/>
</dbReference>
<sequence>MEAKSSNTIPDIKAVKFHSIGRRIVAQFCIFTLVLSAIYGMFCFLLLYNLEDGFIEREVWKEANYLTGEYQITQQWPTPRNANMSLYFSKETLPDDMRQQFIDEPHRKEFYGTQGRHYHLLGLPGQQNVYLVAEVSEMLLVRPSRDGVLMLLMICGVCLVFVAFMIAWMLGRKTAKPLKQLADLVDGVAPENIPETFAHQFPNNEIGILARTLEHTMGRINQALEREKCFTRDVSHELRTPVAIIKNALEVYQVGHTGNNEGNSASAEGINNIFNRIGDASMQMEQTVTTLLALAREEQTAVEKESLALLPMVEQSIIDHSHLLEGKPVDVHLDDSCNTQVFAQQGMLKVLLDNLLSNAFQYTDSGEVSVSVIDGLLTIKDTGPGIEQGISEHVLEPRVKGSQSTGYGFGLSIVKRLCEHQGWLLNVASGKGTTISVSFG</sequence>
<keyword evidence="8 10" id="KW-1133">Transmembrane helix</keyword>
<feature type="domain" description="Histidine kinase" evidence="11">
    <location>
        <begin position="233"/>
        <end position="440"/>
    </location>
</feature>
<dbReference type="SMART" id="SM00387">
    <property type="entry name" value="HATPase_c"/>
    <property type="match status" value="1"/>
</dbReference>
<evidence type="ECO:0000256" key="5">
    <source>
        <dbReference type="ARBA" id="ARBA00022679"/>
    </source>
</evidence>
<organism evidence="13 14">
    <name type="scientific">Thalassomonas actiniarum</name>
    <dbReference type="NCBI Taxonomy" id="485447"/>
    <lineage>
        <taxon>Bacteria</taxon>
        <taxon>Pseudomonadati</taxon>
        <taxon>Pseudomonadota</taxon>
        <taxon>Gammaproteobacteria</taxon>
        <taxon>Alteromonadales</taxon>
        <taxon>Colwelliaceae</taxon>
        <taxon>Thalassomonas</taxon>
    </lineage>
</organism>
<dbReference type="RefSeq" id="WP_044834895.1">
    <property type="nucleotide sequence ID" value="NZ_CP059735.1"/>
</dbReference>
<evidence type="ECO:0000256" key="4">
    <source>
        <dbReference type="ARBA" id="ARBA00022553"/>
    </source>
</evidence>
<feature type="transmembrane region" description="Helical" evidence="10">
    <location>
        <begin position="148"/>
        <end position="170"/>
    </location>
</feature>
<keyword evidence="5" id="KW-0808">Transferase</keyword>
<keyword evidence="9" id="KW-0902">Two-component regulatory system</keyword>
<evidence type="ECO:0000256" key="10">
    <source>
        <dbReference type="SAM" id="Phobius"/>
    </source>
</evidence>
<dbReference type="InterPro" id="IPR050428">
    <property type="entry name" value="TCS_sensor_his_kinase"/>
</dbReference>
<dbReference type="SUPFAM" id="SSF47384">
    <property type="entry name" value="Homodimeric domain of signal transducing histidine kinase"/>
    <property type="match status" value="1"/>
</dbReference>
<reference evidence="13 14" key="2">
    <citation type="journal article" date="2022" name="Mar. Drugs">
        <title>Bioassay-Guided Fractionation Leads to the Detection of Cholic Acid Generated by the Rare Thalassomonas sp.</title>
        <authorList>
            <person name="Pheiffer F."/>
            <person name="Schneider Y.K."/>
            <person name="Hansen E.H."/>
            <person name="Andersen J.H."/>
            <person name="Isaksson J."/>
            <person name="Busche T."/>
            <person name="R C."/>
            <person name="Kalinowski J."/>
            <person name="Zyl L.V."/>
            <person name="Trindade M."/>
        </authorList>
    </citation>
    <scope>NUCLEOTIDE SEQUENCE [LARGE SCALE GENOMIC DNA]</scope>
    <source>
        <strain evidence="13 14">A5K-106</strain>
    </source>
</reference>
<dbReference type="SMART" id="SM00388">
    <property type="entry name" value="HisKA"/>
    <property type="match status" value="1"/>
</dbReference>
<keyword evidence="7 13" id="KW-0418">Kinase</keyword>
<keyword evidence="10" id="KW-0472">Membrane</keyword>
<evidence type="ECO:0000256" key="7">
    <source>
        <dbReference type="ARBA" id="ARBA00022777"/>
    </source>
</evidence>
<comment type="catalytic activity">
    <reaction evidence="1">
        <text>ATP + protein L-histidine = ADP + protein N-phospho-L-histidine.</text>
        <dbReference type="EC" id="2.7.13.3"/>
    </reaction>
</comment>
<evidence type="ECO:0000256" key="8">
    <source>
        <dbReference type="ARBA" id="ARBA00022989"/>
    </source>
</evidence>
<evidence type="ECO:0000256" key="9">
    <source>
        <dbReference type="ARBA" id="ARBA00023012"/>
    </source>
</evidence>
<dbReference type="InterPro" id="IPR036097">
    <property type="entry name" value="HisK_dim/P_sf"/>
</dbReference>
<dbReference type="AlphaFoldDB" id="A0AAE9YL54"/>
<dbReference type="Pfam" id="PF00512">
    <property type="entry name" value="HisKA"/>
    <property type="match status" value="1"/>
</dbReference>
<reference evidence="13 14" key="1">
    <citation type="journal article" date="2015" name="Genome Announc.">
        <title>Draft Genome Sequences of Marine Isolates of Thalassomonas viridans and Thalassomonas actiniarum.</title>
        <authorList>
            <person name="Olonade I."/>
            <person name="van Zyl L.J."/>
            <person name="Trindade M."/>
        </authorList>
    </citation>
    <scope>NUCLEOTIDE SEQUENCE [LARGE SCALE GENOMIC DNA]</scope>
    <source>
        <strain evidence="13 14">A5K-106</strain>
    </source>
</reference>
<name>A0AAE9YL54_9GAMM</name>
<dbReference type="SUPFAM" id="SSF55874">
    <property type="entry name" value="ATPase domain of HSP90 chaperone/DNA topoisomerase II/histidine kinase"/>
    <property type="match status" value="1"/>
</dbReference>
<dbReference type="PANTHER" id="PTHR45436:SF16">
    <property type="entry name" value="HISTIDINE KINASE"/>
    <property type="match status" value="1"/>
</dbReference>
<evidence type="ECO:0000256" key="6">
    <source>
        <dbReference type="ARBA" id="ARBA00022692"/>
    </source>
</evidence>
<dbReference type="GO" id="GO:0005886">
    <property type="term" value="C:plasma membrane"/>
    <property type="evidence" value="ECO:0007669"/>
    <property type="project" value="TreeGrafter"/>
</dbReference>
<dbReference type="PROSITE" id="PS50109">
    <property type="entry name" value="HIS_KIN"/>
    <property type="match status" value="1"/>
</dbReference>
<dbReference type="Gene3D" id="3.30.565.10">
    <property type="entry name" value="Histidine kinase-like ATPase, C-terminal domain"/>
    <property type="match status" value="1"/>
</dbReference>
<dbReference type="InterPro" id="IPR005467">
    <property type="entry name" value="His_kinase_dom"/>
</dbReference>
<dbReference type="Proteomes" id="UP000032568">
    <property type="component" value="Chromosome"/>
</dbReference>
<dbReference type="PANTHER" id="PTHR45436">
    <property type="entry name" value="SENSOR HISTIDINE KINASE YKOH"/>
    <property type="match status" value="1"/>
</dbReference>
<keyword evidence="6 10" id="KW-0812">Transmembrane</keyword>
<dbReference type="EC" id="2.7.13.3" evidence="3"/>
<accession>A0AAE9YL54</accession>
<feature type="transmembrane region" description="Helical" evidence="10">
    <location>
        <begin position="24"/>
        <end position="48"/>
    </location>
</feature>
<dbReference type="InterPro" id="IPR003594">
    <property type="entry name" value="HATPase_dom"/>
</dbReference>
<keyword evidence="14" id="KW-1185">Reference proteome</keyword>
<dbReference type="Gene3D" id="1.10.287.130">
    <property type="match status" value="1"/>
</dbReference>
<evidence type="ECO:0000259" key="11">
    <source>
        <dbReference type="PROSITE" id="PS50109"/>
    </source>
</evidence>
<evidence type="ECO:0000313" key="14">
    <source>
        <dbReference type="Proteomes" id="UP000032568"/>
    </source>
</evidence>
<dbReference type="InterPro" id="IPR003661">
    <property type="entry name" value="HisK_dim/P_dom"/>
</dbReference>
<evidence type="ECO:0000313" key="13">
    <source>
        <dbReference type="EMBL" id="WDD96748.1"/>
    </source>
</evidence>
<dbReference type="InterPro" id="IPR003660">
    <property type="entry name" value="HAMP_dom"/>
</dbReference>